<evidence type="ECO:0000256" key="8">
    <source>
        <dbReference type="SAM" id="Phobius"/>
    </source>
</evidence>
<dbReference type="STRING" id="1041146.GCA_000427985_06897"/>
<feature type="transmembrane region" description="Helical" evidence="8">
    <location>
        <begin position="86"/>
        <end position="108"/>
    </location>
</feature>
<dbReference type="PROSITE" id="PS50113">
    <property type="entry name" value="PAC"/>
    <property type="match status" value="1"/>
</dbReference>
<dbReference type="GO" id="GO:0005886">
    <property type="term" value="C:plasma membrane"/>
    <property type="evidence" value="ECO:0007669"/>
    <property type="project" value="UniProtKB-SubCell"/>
</dbReference>
<dbReference type="FunFam" id="3.30.70.270:FF:000001">
    <property type="entry name" value="Diguanylate cyclase domain protein"/>
    <property type="match status" value="1"/>
</dbReference>
<dbReference type="InterPro" id="IPR035965">
    <property type="entry name" value="PAS-like_dom_sf"/>
</dbReference>
<evidence type="ECO:0000256" key="6">
    <source>
        <dbReference type="ARBA" id="ARBA00023136"/>
    </source>
</evidence>
<dbReference type="Proteomes" id="UP000232164">
    <property type="component" value="Unassembled WGS sequence"/>
</dbReference>
<evidence type="ECO:0000313" key="12">
    <source>
        <dbReference type="Proteomes" id="UP000232164"/>
    </source>
</evidence>
<dbReference type="GO" id="GO:0043709">
    <property type="term" value="P:cell adhesion involved in single-species biofilm formation"/>
    <property type="evidence" value="ECO:0007669"/>
    <property type="project" value="TreeGrafter"/>
</dbReference>
<dbReference type="Pfam" id="PF07694">
    <property type="entry name" value="5TM-5TMR_LYT"/>
    <property type="match status" value="1"/>
</dbReference>
<dbReference type="PROSITE" id="PS50887">
    <property type="entry name" value="GGDEF"/>
    <property type="match status" value="1"/>
</dbReference>
<keyword evidence="6 8" id="KW-0472">Membrane</keyword>
<evidence type="ECO:0000313" key="11">
    <source>
        <dbReference type="EMBL" id="PKA41522.1"/>
    </source>
</evidence>
<dbReference type="EC" id="2.7.7.65" evidence="2"/>
<dbReference type="Pfam" id="PF00990">
    <property type="entry name" value="GGDEF"/>
    <property type="match status" value="1"/>
</dbReference>
<feature type="domain" description="GGDEF" evidence="10">
    <location>
        <begin position="495"/>
        <end position="632"/>
    </location>
</feature>
<evidence type="ECO:0000256" key="2">
    <source>
        <dbReference type="ARBA" id="ARBA00012528"/>
    </source>
</evidence>
<keyword evidence="3" id="KW-1003">Cell membrane</keyword>
<gene>
    <name evidence="11" type="ORF">CWR43_22170</name>
</gene>
<proteinExistence type="predicted"/>
<keyword evidence="4 8" id="KW-0812">Transmembrane</keyword>
<dbReference type="InterPro" id="IPR000700">
    <property type="entry name" value="PAS-assoc_C"/>
</dbReference>
<dbReference type="InterPro" id="IPR050469">
    <property type="entry name" value="Diguanylate_Cyclase"/>
</dbReference>
<dbReference type="InterPro" id="IPR000014">
    <property type="entry name" value="PAS"/>
</dbReference>
<evidence type="ECO:0000256" key="1">
    <source>
        <dbReference type="ARBA" id="ARBA00004651"/>
    </source>
</evidence>
<evidence type="ECO:0000256" key="4">
    <source>
        <dbReference type="ARBA" id="ARBA00022692"/>
    </source>
</evidence>
<dbReference type="InterPro" id="IPR013656">
    <property type="entry name" value="PAS_4"/>
</dbReference>
<dbReference type="GO" id="GO:0071555">
    <property type="term" value="P:cell wall organization"/>
    <property type="evidence" value="ECO:0007669"/>
    <property type="project" value="InterPro"/>
</dbReference>
<protein>
    <recommendedName>
        <fullName evidence="2">diguanylate cyclase</fullName>
        <ecNumber evidence="2">2.7.7.65</ecNumber>
    </recommendedName>
</protein>
<dbReference type="PANTHER" id="PTHR45138:SF9">
    <property type="entry name" value="DIGUANYLATE CYCLASE DGCM-RELATED"/>
    <property type="match status" value="1"/>
</dbReference>
<dbReference type="Pfam" id="PF08448">
    <property type="entry name" value="PAS_4"/>
    <property type="match status" value="1"/>
</dbReference>
<dbReference type="Gene3D" id="3.30.450.20">
    <property type="entry name" value="PAS domain"/>
    <property type="match status" value="2"/>
</dbReference>
<reference evidence="11 12" key="1">
    <citation type="submission" date="2017-11" db="EMBL/GenBank/DDBJ databases">
        <authorList>
            <person name="Han C.G."/>
        </authorList>
    </citation>
    <scope>NUCLEOTIDE SEQUENCE [LARGE SCALE GENOMIC DNA]</scope>
    <source>
        <strain evidence="11 12">HCNT1</strain>
    </source>
</reference>
<feature type="transmembrane region" description="Helical" evidence="8">
    <location>
        <begin position="22"/>
        <end position="43"/>
    </location>
</feature>
<keyword evidence="5 8" id="KW-1133">Transmembrane helix</keyword>
<dbReference type="GO" id="GO:0052621">
    <property type="term" value="F:diguanylate cyclase activity"/>
    <property type="evidence" value="ECO:0007669"/>
    <property type="project" value="UniProtKB-EC"/>
</dbReference>
<accession>A0A2N0D640</accession>
<feature type="transmembrane region" description="Helical" evidence="8">
    <location>
        <begin position="145"/>
        <end position="166"/>
    </location>
</feature>
<feature type="transmembrane region" description="Helical" evidence="8">
    <location>
        <begin position="55"/>
        <end position="79"/>
    </location>
</feature>
<comment type="caution">
    <text evidence="11">The sequence shown here is derived from an EMBL/GenBank/DDBJ whole genome shotgun (WGS) entry which is preliminary data.</text>
</comment>
<dbReference type="SUPFAM" id="SSF55785">
    <property type="entry name" value="PYP-like sensor domain (PAS domain)"/>
    <property type="match status" value="2"/>
</dbReference>
<evidence type="ECO:0000259" key="10">
    <source>
        <dbReference type="PROSITE" id="PS50887"/>
    </source>
</evidence>
<dbReference type="InterPro" id="IPR000160">
    <property type="entry name" value="GGDEF_dom"/>
</dbReference>
<dbReference type="Gene3D" id="3.30.70.270">
    <property type="match status" value="1"/>
</dbReference>
<dbReference type="CDD" id="cd01949">
    <property type="entry name" value="GGDEF"/>
    <property type="match status" value="1"/>
</dbReference>
<feature type="domain" description="PAC" evidence="9">
    <location>
        <begin position="267"/>
        <end position="328"/>
    </location>
</feature>
<dbReference type="InterPro" id="IPR029787">
    <property type="entry name" value="Nucleotide_cyclase"/>
</dbReference>
<evidence type="ECO:0000256" key="7">
    <source>
        <dbReference type="ARBA" id="ARBA00034247"/>
    </source>
</evidence>
<dbReference type="InterPro" id="IPR043128">
    <property type="entry name" value="Rev_trsase/Diguanyl_cyclase"/>
</dbReference>
<dbReference type="InterPro" id="IPR011620">
    <property type="entry name" value="Sig_transdc_His_kinase_LytS_TM"/>
</dbReference>
<organism evidence="11 12">
    <name type="scientific">Rhizobium sullae</name>
    <name type="common">Rhizobium hedysari</name>
    <dbReference type="NCBI Taxonomy" id="50338"/>
    <lineage>
        <taxon>Bacteria</taxon>
        <taxon>Pseudomonadati</taxon>
        <taxon>Pseudomonadota</taxon>
        <taxon>Alphaproteobacteria</taxon>
        <taxon>Hyphomicrobiales</taxon>
        <taxon>Rhizobiaceae</taxon>
        <taxon>Rhizobium/Agrobacterium group</taxon>
        <taxon>Rhizobium</taxon>
    </lineage>
</organism>
<dbReference type="CDD" id="cd00130">
    <property type="entry name" value="PAS"/>
    <property type="match status" value="1"/>
</dbReference>
<feature type="transmembrane region" description="Helical" evidence="8">
    <location>
        <begin position="178"/>
        <end position="198"/>
    </location>
</feature>
<dbReference type="EMBL" id="PIQN01000017">
    <property type="protein sequence ID" value="PKA41522.1"/>
    <property type="molecule type" value="Genomic_DNA"/>
</dbReference>
<dbReference type="GO" id="GO:0000155">
    <property type="term" value="F:phosphorelay sensor kinase activity"/>
    <property type="evidence" value="ECO:0007669"/>
    <property type="project" value="InterPro"/>
</dbReference>
<reference evidence="11 12" key="2">
    <citation type="submission" date="2017-12" db="EMBL/GenBank/DDBJ databases">
        <title>Genome sequence of Rhizobium sullae HCNT1 isolated from Sulla coronaria nodules and featuring peculiar denitrification phenotypes.</title>
        <authorList>
            <person name="De Diego-Diaz B."/>
            <person name="Treu L."/>
            <person name="Campanaro S."/>
            <person name="Da Silva Duarte V."/>
            <person name="Basaglia M."/>
            <person name="Favaro L."/>
            <person name="Casella S."/>
            <person name="Squartini A."/>
        </authorList>
    </citation>
    <scope>NUCLEOTIDE SEQUENCE [LARGE SCALE GENOMIC DNA]</scope>
    <source>
        <strain evidence="11 12">HCNT1</strain>
    </source>
</reference>
<name>A0A2N0D640_RHISU</name>
<comment type="catalytic activity">
    <reaction evidence="7">
        <text>2 GTP = 3',3'-c-di-GMP + 2 diphosphate</text>
        <dbReference type="Rhea" id="RHEA:24898"/>
        <dbReference type="ChEBI" id="CHEBI:33019"/>
        <dbReference type="ChEBI" id="CHEBI:37565"/>
        <dbReference type="ChEBI" id="CHEBI:58805"/>
        <dbReference type="EC" id="2.7.7.65"/>
    </reaction>
</comment>
<evidence type="ECO:0000256" key="3">
    <source>
        <dbReference type="ARBA" id="ARBA00022475"/>
    </source>
</evidence>
<comment type="subcellular location">
    <subcellularLocation>
        <location evidence="1">Cell membrane</location>
        <topology evidence="1">Multi-pass membrane protein</topology>
    </subcellularLocation>
</comment>
<dbReference type="SUPFAM" id="SSF55073">
    <property type="entry name" value="Nucleotide cyclase"/>
    <property type="match status" value="1"/>
</dbReference>
<feature type="transmembrane region" description="Helical" evidence="8">
    <location>
        <begin position="120"/>
        <end position="138"/>
    </location>
</feature>
<dbReference type="SMART" id="SM00267">
    <property type="entry name" value="GGDEF"/>
    <property type="match status" value="1"/>
</dbReference>
<evidence type="ECO:0000259" key="9">
    <source>
        <dbReference type="PROSITE" id="PS50113"/>
    </source>
</evidence>
<dbReference type="Pfam" id="PF12860">
    <property type="entry name" value="PAS_7"/>
    <property type="match status" value="1"/>
</dbReference>
<sequence>MIQPGFSRAVGKKMTSGSWEQFAGNLAFVTLAVAMWAHFSTWYQKSLIGLGRPLWGIIAGITSVGSMMLAIQFASGIYIDLRFAPLALAGLFGGAIAAAIAAIPAIVFRGTAGGAGAFDGVVAILVISAIGAVGHFAFRRKTADIYKLAAVTTGLGLGLSIMLVTLPSLTKSGAASAFGGPLVLMNCLATIVCGLIMLKTARLKLERQVLETAFSQSPDYLYVKDRDSRFIAVNNNMARLFHFSSPAEMFGLSDFSLRTAPDAEDLYHREQEIIRTGKPLVDFLERMGDRHLLASKVPLRDSEGQIIGLAGVTRDITERVDLERELREKRNLLTLAMNGMSEGFAMFDKKGFLIFCNEQYRDAFPLSRDARVIGAHITKILQRIIEAGERIGLPEETPEKWIEAAAATLHMNKDEEIQLKNGDWRALKTRLAHDGTAMVVVSDITVTKQAEAALQLSAQQLRSLADTDGLTSLANRRAFDAAFAHEAEKCRETDIPLSVLMIDVDRFKLYNDTYGHLAGDECLRAVGNCLGKSVKRSTDIVARYGGEEFVVLLPNTDETGAMAVAEEFRRLLSQKNLPHATSEFGRVTASIGISSTEGGVSQSDAQRLLAAADAALYAAKEQGRNQIKVQSPTDQISAARAG</sequence>
<dbReference type="NCBIfam" id="TIGR00229">
    <property type="entry name" value="sensory_box"/>
    <property type="match status" value="1"/>
</dbReference>
<dbReference type="NCBIfam" id="TIGR00254">
    <property type="entry name" value="GGDEF"/>
    <property type="match status" value="1"/>
</dbReference>
<evidence type="ECO:0000256" key="5">
    <source>
        <dbReference type="ARBA" id="ARBA00022989"/>
    </source>
</evidence>
<dbReference type="PANTHER" id="PTHR45138">
    <property type="entry name" value="REGULATORY COMPONENTS OF SENSORY TRANSDUCTION SYSTEM"/>
    <property type="match status" value="1"/>
</dbReference>
<dbReference type="AlphaFoldDB" id="A0A2N0D640"/>
<dbReference type="GO" id="GO:1902201">
    <property type="term" value="P:negative regulation of bacterial-type flagellum-dependent cell motility"/>
    <property type="evidence" value="ECO:0007669"/>
    <property type="project" value="TreeGrafter"/>
</dbReference>